<dbReference type="SMART" id="SM00046">
    <property type="entry name" value="DAGKc"/>
    <property type="match status" value="1"/>
</dbReference>
<sequence length="428" mass="47708">MSNCCRRYCCCCCNVFCCSGNGHSISPPPFETPPVGNLLIFVNPKSGAGRSLEVFNKQIASQLIAKNINYELIVTEGSGHACSIVKTRKDIYLFNAIVICSGDGLIFEVINGLLERPDRSEIIPRLPIGIVPSGSGNALLGSVLHTRKLPLEDGPFQQTACSIIQDLEALAFPVNLLHIETPEQHFGAFLSIGWGLLGDIDIESERFRRIFGSGRFAIGAVLRLLNLRTYRGRLSFLESGPSEPAQADPFRVYETTMPPPFEVVMKEPEPLERIPIIPDSKKEEMGDFWETRYLSSYGQIPRLNEAVPENWTIIEDEFVFVYVMSLSHISNKGYYVPQAGLVDDRIYLTYALKKDVTSKITLAKFLDALDHGRHNETQAFDFFKIIPVKSFRLEPIDSGSYIVVDGEDIKCKSIQATVTNLNMAVMAK</sequence>
<dbReference type="Pfam" id="PF00781">
    <property type="entry name" value="DAGK_cat"/>
    <property type="match status" value="1"/>
</dbReference>
<evidence type="ECO:0000313" key="3">
    <source>
        <dbReference type="WBParaSite" id="ACRNAN_scaffold2525.g18431.t1"/>
    </source>
</evidence>
<dbReference type="InterPro" id="IPR001206">
    <property type="entry name" value="Diacylglycerol_kinase_cat_dom"/>
</dbReference>
<dbReference type="InterPro" id="IPR016064">
    <property type="entry name" value="NAD/diacylglycerol_kinase_sf"/>
</dbReference>
<dbReference type="InterPro" id="IPR017438">
    <property type="entry name" value="ATP-NAD_kinase_N"/>
</dbReference>
<dbReference type="Gene3D" id="3.40.50.10330">
    <property type="entry name" value="Probable inorganic polyphosphate/atp-NAD kinase, domain 1"/>
    <property type="match status" value="1"/>
</dbReference>
<proteinExistence type="predicted"/>
<protein>
    <submittedName>
        <fullName evidence="3">DAGKc domain-containing protein</fullName>
    </submittedName>
</protein>
<dbReference type="GO" id="GO:0016020">
    <property type="term" value="C:membrane"/>
    <property type="evidence" value="ECO:0007669"/>
    <property type="project" value="TreeGrafter"/>
</dbReference>
<dbReference type="PANTHER" id="PTHR12358">
    <property type="entry name" value="SPHINGOSINE KINASE"/>
    <property type="match status" value="1"/>
</dbReference>
<dbReference type="Proteomes" id="UP000887540">
    <property type="component" value="Unplaced"/>
</dbReference>
<dbReference type="GO" id="GO:0001727">
    <property type="term" value="F:lipid kinase activity"/>
    <property type="evidence" value="ECO:0007669"/>
    <property type="project" value="TreeGrafter"/>
</dbReference>
<evidence type="ECO:0000259" key="1">
    <source>
        <dbReference type="PROSITE" id="PS50146"/>
    </source>
</evidence>
<dbReference type="GO" id="GO:0046512">
    <property type="term" value="P:sphingosine biosynthetic process"/>
    <property type="evidence" value="ECO:0007669"/>
    <property type="project" value="TreeGrafter"/>
</dbReference>
<evidence type="ECO:0000313" key="2">
    <source>
        <dbReference type="Proteomes" id="UP000887540"/>
    </source>
</evidence>
<dbReference type="SUPFAM" id="SSF111331">
    <property type="entry name" value="NAD kinase/diacylglycerol kinase-like"/>
    <property type="match status" value="1"/>
</dbReference>
<organism evidence="2 3">
    <name type="scientific">Acrobeloides nanus</name>
    <dbReference type="NCBI Taxonomy" id="290746"/>
    <lineage>
        <taxon>Eukaryota</taxon>
        <taxon>Metazoa</taxon>
        <taxon>Ecdysozoa</taxon>
        <taxon>Nematoda</taxon>
        <taxon>Chromadorea</taxon>
        <taxon>Rhabditida</taxon>
        <taxon>Tylenchina</taxon>
        <taxon>Cephalobomorpha</taxon>
        <taxon>Cephaloboidea</taxon>
        <taxon>Cephalobidae</taxon>
        <taxon>Acrobeloides</taxon>
    </lineage>
</organism>
<dbReference type="WBParaSite" id="ACRNAN_scaffold2525.g18431.t1">
    <property type="protein sequence ID" value="ACRNAN_scaffold2525.g18431.t1"/>
    <property type="gene ID" value="ACRNAN_scaffold2525.g18431"/>
</dbReference>
<feature type="domain" description="DAGKc" evidence="1">
    <location>
        <begin position="33"/>
        <end position="183"/>
    </location>
</feature>
<dbReference type="InterPro" id="IPR050187">
    <property type="entry name" value="Lipid_Phosphate_FormReg"/>
</dbReference>
<dbReference type="AlphaFoldDB" id="A0A914DHE5"/>
<dbReference type="PANTHER" id="PTHR12358:SF112">
    <property type="entry name" value="LD11247P-RELATED"/>
    <property type="match status" value="1"/>
</dbReference>
<dbReference type="PROSITE" id="PS50146">
    <property type="entry name" value="DAGK"/>
    <property type="match status" value="1"/>
</dbReference>
<dbReference type="Gene3D" id="2.60.200.40">
    <property type="match status" value="1"/>
</dbReference>
<dbReference type="GO" id="GO:0005737">
    <property type="term" value="C:cytoplasm"/>
    <property type="evidence" value="ECO:0007669"/>
    <property type="project" value="TreeGrafter"/>
</dbReference>
<reference evidence="3" key="1">
    <citation type="submission" date="2022-11" db="UniProtKB">
        <authorList>
            <consortium name="WormBaseParasite"/>
        </authorList>
    </citation>
    <scope>IDENTIFICATION</scope>
</reference>
<keyword evidence="2" id="KW-1185">Reference proteome</keyword>
<name>A0A914DHE5_9BILA</name>
<accession>A0A914DHE5</accession>